<keyword evidence="5" id="KW-1185">Reference proteome</keyword>
<evidence type="ECO:0000313" key="4">
    <source>
        <dbReference type="EMBL" id="EPE10662.1"/>
    </source>
</evidence>
<evidence type="ECO:0000259" key="3">
    <source>
        <dbReference type="Pfam" id="PF16761"/>
    </source>
</evidence>
<evidence type="ECO:0000259" key="2">
    <source>
        <dbReference type="Pfam" id="PF10383"/>
    </source>
</evidence>
<dbReference type="eggNOG" id="ENOG502S16G">
    <property type="taxonomic scope" value="Eukaryota"/>
</dbReference>
<dbReference type="GO" id="GO:0031934">
    <property type="term" value="C:mating-type region heterochromatin"/>
    <property type="evidence" value="ECO:0007669"/>
    <property type="project" value="TreeGrafter"/>
</dbReference>
<gene>
    <name evidence="4" type="ORF">F503_05757</name>
</gene>
<feature type="domain" description="Cryptic loci regulator 2 N-terminal" evidence="3">
    <location>
        <begin position="134"/>
        <end position="197"/>
    </location>
</feature>
<dbReference type="HOGENOM" id="CLU_029547_1_0_1"/>
<dbReference type="OMA" id="RFYPTHR"/>
<evidence type="ECO:0000256" key="1">
    <source>
        <dbReference type="SAM" id="MobiDB-lite"/>
    </source>
</evidence>
<dbReference type="InterPro" id="IPR038986">
    <property type="entry name" value="Clr2"/>
</dbReference>
<dbReference type="PANTHER" id="PTHR38046">
    <property type="entry name" value="CRYPTIC LOCI REGULATOR 2"/>
    <property type="match status" value="1"/>
</dbReference>
<dbReference type="Pfam" id="PF16761">
    <property type="entry name" value="Clr2_transil"/>
    <property type="match status" value="1"/>
</dbReference>
<dbReference type="InterPro" id="IPR031915">
    <property type="entry name" value="Clr2_N"/>
</dbReference>
<dbReference type="OrthoDB" id="2421327at2759"/>
<feature type="region of interest" description="Disordered" evidence="1">
    <location>
        <begin position="1"/>
        <end position="57"/>
    </location>
</feature>
<feature type="domain" description="Cryptic loci regulator 2 C-terminal" evidence="2">
    <location>
        <begin position="430"/>
        <end position="572"/>
    </location>
</feature>
<feature type="compositionally biased region" description="Low complexity" evidence="1">
    <location>
        <begin position="25"/>
        <end position="57"/>
    </location>
</feature>
<proteinExistence type="predicted"/>
<dbReference type="PANTHER" id="PTHR38046:SF1">
    <property type="entry name" value="CRYPTIC LOCI REGULATOR 2"/>
    <property type="match status" value="1"/>
</dbReference>
<dbReference type="GO" id="GO:0070824">
    <property type="term" value="C:SHREC complex"/>
    <property type="evidence" value="ECO:0007669"/>
    <property type="project" value="InterPro"/>
</dbReference>
<name>S3CCK4_OPHP1</name>
<evidence type="ECO:0000313" key="5">
    <source>
        <dbReference type="Proteomes" id="UP000016923"/>
    </source>
</evidence>
<dbReference type="GO" id="GO:0030466">
    <property type="term" value="P:silent mating-type cassette heterochromatin formation"/>
    <property type="evidence" value="ECO:0007669"/>
    <property type="project" value="TreeGrafter"/>
</dbReference>
<organism evidence="4 5">
    <name type="scientific">Ophiostoma piceae (strain UAMH 11346)</name>
    <name type="common">Sap stain fungus</name>
    <dbReference type="NCBI Taxonomy" id="1262450"/>
    <lineage>
        <taxon>Eukaryota</taxon>
        <taxon>Fungi</taxon>
        <taxon>Dikarya</taxon>
        <taxon>Ascomycota</taxon>
        <taxon>Pezizomycotina</taxon>
        <taxon>Sordariomycetes</taxon>
        <taxon>Sordariomycetidae</taxon>
        <taxon>Ophiostomatales</taxon>
        <taxon>Ophiostomataceae</taxon>
        <taxon>Ophiostoma</taxon>
    </lineage>
</organism>
<accession>S3CCK4</accession>
<dbReference type="STRING" id="1262450.S3CCK4"/>
<dbReference type="Proteomes" id="UP000016923">
    <property type="component" value="Unassembled WGS sequence"/>
</dbReference>
<reference evidence="4 5" key="1">
    <citation type="journal article" date="2013" name="BMC Genomics">
        <title>The genome and transcriptome of the pine saprophyte Ophiostoma piceae, and a comparison with the bark beetle-associated pine pathogen Grosmannia clavigera.</title>
        <authorList>
            <person name="Haridas S."/>
            <person name="Wang Y."/>
            <person name="Lim L."/>
            <person name="Massoumi Alamouti S."/>
            <person name="Jackman S."/>
            <person name="Docking R."/>
            <person name="Robertson G."/>
            <person name="Birol I."/>
            <person name="Bohlmann J."/>
            <person name="Breuil C."/>
        </authorList>
    </citation>
    <scope>NUCLEOTIDE SEQUENCE [LARGE SCALE GENOMIC DNA]</scope>
    <source>
        <strain evidence="4 5">UAMH 11346</strain>
    </source>
</reference>
<dbReference type="InterPro" id="IPR018839">
    <property type="entry name" value="Tscrpt-silencing_Clr2_C"/>
</dbReference>
<sequence length="649" mass="69295">MSSRPVIKAPVGRPSTKAAASAPMTKTPSSSSATGGTKSKGAPSAVSAAPTSAPPLSSNLQTYRELFIARSDGIGYTTQQINDASRSAQPVGDALDESTDFVRSWSVKLGKAIKYNLGAGATSAASTTDPNNYLMRFPEGYALHVRPGKTKERDGPLVFGHPLSPIAVFRSPAEFALHILWLMSSSKLREDCSCRLCVRMVSESISSKAEADAAKSVPTPAEPARPQAKPRTVTPIAPPAIPVPGAALSQAPKATGALNTTAGKPLFQPLPMGGAAGLFRPWELVWYQHFLQPSRGAWRLGIVLQIKEAVEAPPSTMPGPLGTICVAPIGFKGLEQLSINASELRPFLSFSVPAMRQGFQGLTYDQSDWHQLVLEAQQQLQLQQPPQPGRYDVPTIALEASKAAANQINACFSVFNQLPKETPQTTKCTYGGVFLGAEMILLGDAIRVDAKEPAGGSRASTAGLLLASGETGDPSPHSVDVMWVTAIMTEQGQLRFFGNIYQLALAQPGSVLPPMKPSGAVFEEELEERNSKEASASAASNPNSPIMFATWFWQLRELNASRAESDVHGRFYSSTRLAANLQNATFLQRVQQEPLAGPYDDSCIAASALNRRQKVSEFMYLGERQNRAATIGQAMSIPLPPIDGVKEGI</sequence>
<feature type="region of interest" description="Disordered" evidence="1">
    <location>
        <begin position="209"/>
        <end position="236"/>
    </location>
</feature>
<dbReference type="GO" id="GO:0033553">
    <property type="term" value="C:rDNA heterochromatin"/>
    <property type="evidence" value="ECO:0007669"/>
    <property type="project" value="TreeGrafter"/>
</dbReference>
<dbReference type="Pfam" id="PF10383">
    <property type="entry name" value="Clr2"/>
    <property type="match status" value="1"/>
</dbReference>
<dbReference type="VEuPathDB" id="FungiDB:F503_05757"/>
<protein>
    <submittedName>
        <fullName evidence="4">Transcription-silencing protein clr2</fullName>
    </submittedName>
</protein>
<dbReference type="AlphaFoldDB" id="S3CCK4"/>
<dbReference type="EMBL" id="KE148146">
    <property type="protein sequence ID" value="EPE10662.1"/>
    <property type="molecule type" value="Genomic_DNA"/>
</dbReference>